<gene>
    <name evidence="5" type="ORF">BJ983_003523</name>
</gene>
<name>A0A7Y9DXT5_9PSEU</name>
<dbReference type="PROSITE" id="PS00041">
    <property type="entry name" value="HTH_ARAC_FAMILY_1"/>
    <property type="match status" value="1"/>
</dbReference>
<feature type="domain" description="HTH araC/xylS-type" evidence="4">
    <location>
        <begin position="222"/>
        <end position="323"/>
    </location>
</feature>
<dbReference type="PANTHER" id="PTHR46796">
    <property type="entry name" value="HTH-TYPE TRANSCRIPTIONAL ACTIVATOR RHAS-RELATED"/>
    <property type="match status" value="1"/>
</dbReference>
<sequence length="324" mass="35832">MSVGPAAVFSFRERDLDGAKAAVGQDFFTTSMDLVDRTADYDFRFDGVVLGSLAVGVAHINAALEIGTADLEDCYYVNYSASGAMHARHRRRAVEITPGWGAVYHPVGAVAMTTSDDYDSYAVRIDRRAVNEALEEQVGLPVPPDPVLDPRVDLRSTPGRRWDRLVRLLCEEARTSPSVLDHPMIAAPLHDAVVTGFVHATGHRWREALERPTRCWSRTPVRRAVEAIRSDPAHPFTPTDLARLAGASTRTLHDGFRRHLDTTPMAYLRLVRLGRAHDELRAADPAATTVAAVAHRWGFTHLGRFSQAYGREYGRSPSTTLRGR</sequence>
<evidence type="ECO:0000259" key="4">
    <source>
        <dbReference type="PROSITE" id="PS01124"/>
    </source>
</evidence>
<dbReference type="PROSITE" id="PS01124">
    <property type="entry name" value="HTH_ARAC_FAMILY_2"/>
    <property type="match status" value="1"/>
</dbReference>
<dbReference type="Pfam" id="PF14525">
    <property type="entry name" value="AraC_binding_2"/>
    <property type="match status" value="1"/>
</dbReference>
<evidence type="ECO:0000313" key="5">
    <source>
        <dbReference type="EMBL" id="NYD37421.1"/>
    </source>
</evidence>
<dbReference type="GO" id="GO:0043565">
    <property type="term" value="F:sequence-specific DNA binding"/>
    <property type="evidence" value="ECO:0007669"/>
    <property type="project" value="InterPro"/>
</dbReference>
<accession>A0A7Y9DXT5</accession>
<keyword evidence="3" id="KW-0804">Transcription</keyword>
<keyword evidence="2 5" id="KW-0238">DNA-binding</keyword>
<evidence type="ECO:0000256" key="1">
    <source>
        <dbReference type="ARBA" id="ARBA00023015"/>
    </source>
</evidence>
<reference evidence="5 6" key="1">
    <citation type="submission" date="2020-07" db="EMBL/GenBank/DDBJ databases">
        <title>Sequencing the genomes of 1000 actinobacteria strains.</title>
        <authorList>
            <person name="Klenk H.-P."/>
        </authorList>
    </citation>
    <scope>NUCLEOTIDE SEQUENCE [LARGE SCALE GENOMIC DNA]</scope>
    <source>
        <strain evidence="5 6">DSM 45772</strain>
    </source>
</reference>
<comment type="caution">
    <text evidence="5">The sequence shown here is derived from an EMBL/GenBank/DDBJ whole genome shotgun (WGS) entry which is preliminary data.</text>
</comment>
<evidence type="ECO:0000256" key="2">
    <source>
        <dbReference type="ARBA" id="ARBA00023125"/>
    </source>
</evidence>
<evidence type="ECO:0000256" key="3">
    <source>
        <dbReference type="ARBA" id="ARBA00023163"/>
    </source>
</evidence>
<dbReference type="InterPro" id="IPR035418">
    <property type="entry name" value="AraC-bd_2"/>
</dbReference>
<dbReference type="RefSeq" id="WP_179794982.1">
    <property type="nucleotide sequence ID" value="NZ_BAABHP010000025.1"/>
</dbReference>
<dbReference type="Gene3D" id="1.10.10.60">
    <property type="entry name" value="Homeodomain-like"/>
    <property type="match status" value="1"/>
</dbReference>
<dbReference type="InterPro" id="IPR018060">
    <property type="entry name" value="HTH_AraC"/>
</dbReference>
<evidence type="ECO:0000313" key="6">
    <source>
        <dbReference type="Proteomes" id="UP000535890"/>
    </source>
</evidence>
<keyword evidence="6" id="KW-1185">Reference proteome</keyword>
<dbReference type="SUPFAM" id="SSF46689">
    <property type="entry name" value="Homeodomain-like"/>
    <property type="match status" value="1"/>
</dbReference>
<proteinExistence type="predicted"/>
<protein>
    <submittedName>
        <fullName evidence="5">AraC-like DNA-binding protein</fullName>
    </submittedName>
</protein>
<dbReference type="EMBL" id="JACCBN010000001">
    <property type="protein sequence ID" value="NYD37421.1"/>
    <property type="molecule type" value="Genomic_DNA"/>
</dbReference>
<keyword evidence="1" id="KW-0805">Transcription regulation</keyword>
<dbReference type="InterPro" id="IPR018062">
    <property type="entry name" value="HTH_AraC-typ_CS"/>
</dbReference>
<dbReference type="Proteomes" id="UP000535890">
    <property type="component" value="Unassembled WGS sequence"/>
</dbReference>
<organism evidence="5 6">
    <name type="scientific">Actinomycetospora corticicola</name>
    <dbReference type="NCBI Taxonomy" id="663602"/>
    <lineage>
        <taxon>Bacteria</taxon>
        <taxon>Bacillati</taxon>
        <taxon>Actinomycetota</taxon>
        <taxon>Actinomycetes</taxon>
        <taxon>Pseudonocardiales</taxon>
        <taxon>Pseudonocardiaceae</taxon>
        <taxon>Actinomycetospora</taxon>
    </lineage>
</organism>
<dbReference type="AlphaFoldDB" id="A0A7Y9DXT5"/>
<dbReference type="SMART" id="SM00342">
    <property type="entry name" value="HTH_ARAC"/>
    <property type="match status" value="1"/>
</dbReference>
<dbReference type="GO" id="GO:0003700">
    <property type="term" value="F:DNA-binding transcription factor activity"/>
    <property type="evidence" value="ECO:0007669"/>
    <property type="project" value="InterPro"/>
</dbReference>
<dbReference type="InterPro" id="IPR009057">
    <property type="entry name" value="Homeodomain-like_sf"/>
</dbReference>
<dbReference type="InterPro" id="IPR050204">
    <property type="entry name" value="AraC_XylS_family_regulators"/>
</dbReference>
<dbReference type="Pfam" id="PF12833">
    <property type="entry name" value="HTH_18"/>
    <property type="match status" value="1"/>
</dbReference>
<dbReference type="PANTHER" id="PTHR46796:SF12">
    <property type="entry name" value="HTH-TYPE DNA-BINDING TRANSCRIPTIONAL ACTIVATOR EUTR"/>
    <property type="match status" value="1"/>
</dbReference>